<feature type="region of interest" description="Disordered" evidence="1">
    <location>
        <begin position="1200"/>
        <end position="1284"/>
    </location>
</feature>
<feature type="region of interest" description="Disordered" evidence="1">
    <location>
        <begin position="100"/>
        <end position="346"/>
    </location>
</feature>
<feature type="compositionally biased region" description="Basic and acidic residues" evidence="1">
    <location>
        <begin position="856"/>
        <end position="871"/>
    </location>
</feature>
<feature type="compositionally biased region" description="Acidic residues" evidence="1">
    <location>
        <begin position="1200"/>
        <end position="1213"/>
    </location>
</feature>
<feature type="compositionally biased region" description="Low complexity" evidence="1">
    <location>
        <begin position="241"/>
        <end position="260"/>
    </location>
</feature>
<feature type="compositionally biased region" description="Basic and acidic residues" evidence="1">
    <location>
        <begin position="806"/>
        <end position="816"/>
    </location>
</feature>
<organism evidence="2 3">
    <name type="scientific">Diplogelasinospora grovesii</name>
    <dbReference type="NCBI Taxonomy" id="303347"/>
    <lineage>
        <taxon>Eukaryota</taxon>
        <taxon>Fungi</taxon>
        <taxon>Dikarya</taxon>
        <taxon>Ascomycota</taxon>
        <taxon>Pezizomycotina</taxon>
        <taxon>Sordariomycetes</taxon>
        <taxon>Sordariomycetidae</taxon>
        <taxon>Sordariales</taxon>
        <taxon>Diplogelasinosporaceae</taxon>
        <taxon>Diplogelasinospora</taxon>
    </lineage>
</organism>
<feature type="compositionally biased region" description="Acidic residues" evidence="1">
    <location>
        <begin position="174"/>
        <end position="187"/>
    </location>
</feature>
<proteinExistence type="predicted"/>
<sequence>MAFPTAPLDLCERTLLRFNKDEKKAYRRLRKSYDAGTTLGEMLAQCQSLRFRGETGDDLDANDDDAESVNSLVRHYDQHGFPSGSILAGTASTRIVEALRKSGQPMKRPVHTRFDGDPTAGVGKAFSVTEEASQSEFDADSDSDGEYARYGGEEQAEETHVDSESDPESIAGSADDESSSDSDDDSGPEVASSKEIPNVRPSANIFAGDGGSSSASGSDSDSESTEDSSDDSDSGDERPSSSESESGASSDSDQNFSGASSDDESDSDSGSRHNRSISPRSASASAPAPTKPSSARLERSALGSTDRPDSTETASTRKQSAIEAPPGQGKKATKKRNARKRLALKAKQAAARGQLLGLVSPSASGVFTHQGQSSTDMDSVSAKKAALLKRLETLDTLAQAVETGTGSEKSMTVPTPQLPPAASATVHDTSGPTESHSRDLTEASSRRRTKADVGAARRVLFGALGLRNPKTKADEDKIRSDLMRGIRPHSNPRVEGVSDRLHDNEPQEHQPVEDDPEAWRDNITYRAVECCQDGIELSEPPFPFVQRWDAQQQWSWKDKSGQRGGRSKRKQRNQVDYYEEGESHPSAKRRKYAGDEEEVDNTIGDFDKATDDFASAHVTLNYDDEPDRIEERSRPEPVPGTVDGPSDLPPVPDDLSTLPPLQEGEARPGMILTWKHWLLSKATNWQPQVSCATGLVVDASDNNSLRVLLAKRDWNLGRYEKTYDDDGNRVYDKFEAPGMGDDDDAEEDGYRTVQFSELIEPRILQQPARSASHPVPARQPNDKLPDLDASESRGSGSASGDQSTTLDHEEPERNARQENAQQGTHMEVYDHDKPDDDASMSDERRHEISLLISDAGFRKDINPSLDHDKPFDLSSPSRQLEEMSQAETGFPDSPPKGLSAALPGAPRASDLPNSRDASSQANSNPSIHVDSQPISLAPFNGASDELEGPVAQARVAYPKLDVPPSDASSVRSGRQPDPDYSVDLGNDSFSRLEENADEVGEIIESTPRPSKQQLKTPTRERGHQHGSPAMSVSSVSSIPSLSEFWGTASTSGKGPTSSAESVVTPAMKARGLGTARDLDYEAAMQRLDDDEEEVSSIEDGYHVNKAENGSKRYADLARELVEKPIEKPSGRKSLAVNKIAAVRLSSGAVKVEKGSRAPPSADSHLPRAREFDLPRPSSQFSIPEGSQVVSLLTSSPEPVFEENYAEDSIDGTYEDSTSLPSGSGWVKKARNPRAGSMPAAAARQDKVPRRLGSTQPVPGTVRVSSIASNSMPRLKKKTTAGLFG</sequence>
<feature type="compositionally biased region" description="Polar residues" evidence="1">
    <location>
        <begin position="1007"/>
        <end position="1016"/>
    </location>
</feature>
<evidence type="ECO:0000313" key="2">
    <source>
        <dbReference type="EMBL" id="KAK3935584.1"/>
    </source>
</evidence>
<evidence type="ECO:0000256" key="1">
    <source>
        <dbReference type="SAM" id="MobiDB-lite"/>
    </source>
</evidence>
<feature type="compositionally biased region" description="Basic residues" evidence="1">
    <location>
        <begin position="331"/>
        <end position="344"/>
    </location>
</feature>
<accession>A0AAN6S055</accession>
<feature type="region of interest" description="Disordered" evidence="1">
    <location>
        <begin position="485"/>
        <end position="518"/>
    </location>
</feature>
<dbReference type="Proteomes" id="UP001303473">
    <property type="component" value="Unassembled WGS sequence"/>
</dbReference>
<evidence type="ECO:0000313" key="3">
    <source>
        <dbReference type="Proteomes" id="UP001303473"/>
    </source>
</evidence>
<feature type="region of interest" description="Disordered" evidence="1">
    <location>
        <begin position="1148"/>
        <end position="1184"/>
    </location>
</feature>
<feature type="compositionally biased region" description="Polar residues" evidence="1">
    <location>
        <begin position="911"/>
        <end position="926"/>
    </location>
</feature>
<name>A0AAN6S055_9PEZI</name>
<feature type="compositionally biased region" description="Polar residues" evidence="1">
    <location>
        <begin position="1047"/>
        <end position="1061"/>
    </location>
</feature>
<feature type="compositionally biased region" description="Basic and acidic residues" evidence="1">
    <location>
        <begin position="496"/>
        <end position="518"/>
    </location>
</feature>
<feature type="compositionally biased region" description="Low complexity" evidence="1">
    <location>
        <begin position="1027"/>
        <end position="1042"/>
    </location>
</feature>
<feature type="region of interest" description="Disordered" evidence="1">
    <location>
        <begin position="766"/>
        <end position="1065"/>
    </location>
</feature>
<feature type="region of interest" description="Disordered" evidence="1">
    <location>
        <begin position="621"/>
        <end position="663"/>
    </location>
</feature>
<feature type="compositionally biased region" description="Acidic residues" evidence="1">
    <location>
        <begin position="220"/>
        <end position="234"/>
    </location>
</feature>
<feature type="region of interest" description="Disordered" evidence="1">
    <location>
        <begin position="549"/>
        <end position="608"/>
    </location>
</feature>
<feature type="compositionally biased region" description="Polar residues" evidence="1">
    <location>
        <begin position="1252"/>
        <end position="1271"/>
    </location>
</feature>
<feature type="compositionally biased region" description="Basic and acidic residues" evidence="1">
    <location>
        <begin position="435"/>
        <end position="445"/>
    </location>
</feature>
<comment type="caution">
    <text evidence="2">The sequence shown here is derived from an EMBL/GenBank/DDBJ whole genome shotgun (WGS) entry which is preliminary data.</text>
</comment>
<protein>
    <submittedName>
        <fullName evidence="2">Uncharacterized protein</fullName>
    </submittedName>
</protein>
<feature type="compositionally biased region" description="Basic and acidic residues" evidence="1">
    <location>
        <begin position="1164"/>
        <end position="1173"/>
    </location>
</feature>
<keyword evidence="3" id="KW-1185">Reference proteome</keyword>
<feature type="compositionally biased region" description="Basic and acidic residues" evidence="1">
    <location>
        <begin position="827"/>
        <end position="848"/>
    </location>
</feature>
<dbReference type="EMBL" id="MU853916">
    <property type="protein sequence ID" value="KAK3935584.1"/>
    <property type="molecule type" value="Genomic_DNA"/>
</dbReference>
<reference evidence="3" key="1">
    <citation type="journal article" date="2023" name="Mol. Phylogenet. Evol.">
        <title>Genome-scale phylogeny and comparative genomics of the fungal order Sordariales.</title>
        <authorList>
            <person name="Hensen N."/>
            <person name="Bonometti L."/>
            <person name="Westerberg I."/>
            <person name="Brannstrom I.O."/>
            <person name="Guillou S."/>
            <person name="Cros-Aarteil S."/>
            <person name="Calhoun S."/>
            <person name="Haridas S."/>
            <person name="Kuo A."/>
            <person name="Mondo S."/>
            <person name="Pangilinan J."/>
            <person name="Riley R."/>
            <person name="LaButti K."/>
            <person name="Andreopoulos B."/>
            <person name="Lipzen A."/>
            <person name="Chen C."/>
            <person name="Yan M."/>
            <person name="Daum C."/>
            <person name="Ng V."/>
            <person name="Clum A."/>
            <person name="Steindorff A."/>
            <person name="Ohm R.A."/>
            <person name="Martin F."/>
            <person name="Silar P."/>
            <person name="Natvig D.O."/>
            <person name="Lalanne C."/>
            <person name="Gautier V."/>
            <person name="Ament-Velasquez S.L."/>
            <person name="Kruys A."/>
            <person name="Hutchinson M.I."/>
            <person name="Powell A.J."/>
            <person name="Barry K."/>
            <person name="Miller A.N."/>
            <person name="Grigoriev I.V."/>
            <person name="Debuchy R."/>
            <person name="Gladieux P."/>
            <person name="Hiltunen Thoren M."/>
            <person name="Johannesson H."/>
        </authorList>
    </citation>
    <scope>NUCLEOTIDE SEQUENCE [LARGE SCALE GENOMIC DNA]</scope>
    <source>
        <strain evidence="3">CBS 340.73</strain>
    </source>
</reference>
<feature type="region of interest" description="Disordered" evidence="1">
    <location>
        <begin position="399"/>
        <end position="451"/>
    </location>
</feature>
<feature type="compositionally biased region" description="Low complexity" evidence="1">
    <location>
        <begin position="276"/>
        <end position="295"/>
    </location>
</feature>
<gene>
    <name evidence="2" type="ORF">QBC46DRAFT_397159</name>
</gene>
<feature type="compositionally biased region" description="Polar residues" evidence="1">
    <location>
        <begin position="402"/>
        <end position="415"/>
    </location>
</feature>